<name>A0A1G1VAP3_9BACT</name>
<proteinExistence type="predicted"/>
<reference evidence="1 2" key="1">
    <citation type="journal article" date="2016" name="Nat. Commun.">
        <title>Thousands of microbial genomes shed light on interconnected biogeochemical processes in an aquifer system.</title>
        <authorList>
            <person name="Anantharaman K."/>
            <person name="Brown C.T."/>
            <person name="Hug L.A."/>
            <person name="Sharon I."/>
            <person name="Castelle C.J."/>
            <person name="Probst A.J."/>
            <person name="Thomas B.C."/>
            <person name="Singh A."/>
            <person name="Wilkins M.J."/>
            <person name="Karaoz U."/>
            <person name="Brodie E.L."/>
            <person name="Williams K.H."/>
            <person name="Hubbard S.S."/>
            <person name="Banfield J.F."/>
        </authorList>
    </citation>
    <scope>NUCLEOTIDE SEQUENCE [LARGE SCALE GENOMIC DNA]</scope>
</reference>
<comment type="caution">
    <text evidence="1">The sequence shown here is derived from an EMBL/GenBank/DDBJ whole genome shotgun (WGS) entry which is preliminary data.</text>
</comment>
<dbReference type="EMBL" id="MHCC01000027">
    <property type="protein sequence ID" value="OGY12520.1"/>
    <property type="molecule type" value="Genomic_DNA"/>
</dbReference>
<organism evidence="1 2">
    <name type="scientific">Candidatus Blackburnbacteria bacterium RIFCSPLOWO2_01_FULL_40_20</name>
    <dbReference type="NCBI Taxonomy" id="1797519"/>
    <lineage>
        <taxon>Bacteria</taxon>
        <taxon>Candidatus Blackburniibacteriota</taxon>
    </lineage>
</organism>
<evidence type="ECO:0000313" key="2">
    <source>
        <dbReference type="Proteomes" id="UP000178659"/>
    </source>
</evidence>
<dbReference type="Proteomes" id="UP000178659">
    <property type="component" value="Unassembled WGS sequence"/>
</dbReference>
<gene>
    <name evidence="1" type="ORF">A3A77_00930</name>
</gene>
<dbReference type="AlphaFoldDB" id="A0A1G1VAP3"/>
<accession>A0A1G1VAP3</accession>
<evidence type="ECO:0000313" key="1">
    <source>
        <dbReference type="EMBL" id="OGY12520.1"/>
    </source>
</evidence>
<protein>
    <submittedName>
        <fullName evidence="1">Uncharacterized protein</fullName>
    </submittedName>
</protein>
<sequence length="63" mass="7664">MKKKILITSPLFLLLIFLFYWFQIRPAEIRSYCDWETKSKSSWRVTKNYDANYNSCLHEKGLK</sequence>